<proteinExistence type="inferred from homology"/>
<dbReference type="OrthoDB" id="409897at2759"/>
<dbReference type="EMBL" id="GG684603">
    <property type="protein sequence ID" value="EER01037.1"/>
    <property type="molecule type" value="Genomic_DNA"/>
</dbReference>
<evidence type="ECO:0000313" key="6">
    <source>
        <dbReference type="EMBL" id="EER01037.1"/>
    </source>
</evidence>
<dbReference type="Proteomes" id="UP000007800">
    <property type="component" value="Unassembled WGS sequence"/>
</dbReference>
<reference evidence="6 7" key="1">
    <citation type="submission" date="2008-07" db="EMBL/GenBank/DDBJ databases">
        <authorList>
            <person name="El-Sayed N."/>
            <person name="Caler E."/>
            <person name="Inman J."/>
            <person name="Amedeo P."/>
            <person name="Hass B."/>
            <person name="Wortman J."/>
        </authorList>
    </citation>
    <scope>NUCLEOTIDE SEQUENCE [LARGE SCALE GENOMIC DNA]</scope>
    <source>
        <strain evidence="7">ATCC 50983 / TXsc</strain>
    </source>
</reference>
<evidence type="ECO:0000256" key="2">
    <source>
        <dbReference type="ARBA" id="ARBA00010305"/>
    </source>
</evidence>
<accession>C5LQJ1</accession>
<dbReference type="GeneID" id="9057536"/>
<keyword evidence="7" id="KW-1185">Reference proteome</keyword>
<dbReference type="AlphaFoldDB" id="C5LQJ1"/>
<evidence type="ECO:0000256" key="5">
    <source>
        <dbReference type="ARBA" id="ARBA00023212"/>
    </source>
</evidence>
<keyword evidence="5" id="KW-0206">Cytoskeleton</keyword>
<evidence type="ECO:0000256" key="1">
    <source>
        <dbReference type="ARBA" id="ARBA00004245"/>
    </source>
</evidence>
<keyword evidence="4" id="KW-0963">Cytoplasm</keyword>
<evidence type="ECO:0000256" key="4">
    <source>
        <dbReference type="ARBA" id="ARBA00022490"/>
    </source>
</evidence>
<dbReference type="Gene3D" id="1.25.40.10">
    <property type="entry name" value="Tetratricopeptide repeat domain"/>
    <property type="match status" value="1"/>
</dbReference>
<comment type="subcellular location">
    <subcellularLocation>
        <location evidence="1">Cytoplasm</location>
        <location evidence="1">Cytoskeleton</location>
    </subcellularLocation>
</comment>
<dbReference type="RefSeq" id="XP_002768319.1">
    <property type="nucleotide sequence ID" value="XM_002768273.1"/>
</dbReference>
<evidence type="ECO:0000313" key="7">
    <source>
        <dbReference type="Proteomes" id="UP000007800"/>
    </source>
</evidence>
<dbReference type="InParanoid" id="C5LQJ1"/>
<comment type="similarity">
    <text evidence="2">Belongs to the KIF-binding protein family.</text>
</comment>
<protein>
    <recommendedName>
        <fullName evidence="3">KIF-binding protein</fullName>
    </recommendedName>
</protein>
<dbReference type="PANTHER" id="PTHR46321:SF1">
    <property type="entry name" value="KIF-BINDING PROTEIN"/>
    <property type="match status" value="1"/>
</dbReference>
<evidence type="ECO:0000256" key="3">
    <source>
        <dbReference type="ARBA" id="ARBA00016840"/>
    </source>
</evidence>
<organism evidence="7">
    <name type="scientific">Perkinsus marinus (strain ATCC 50983 / TXsc)</name>
    <dbReference type="NCBI Taxonomy" id="423536"/>
    <lineage>
        <taxon>Eukaryota</taxon>
        <taxon>Sar</taxon>
        <taxon>Alveolata</taxon>
        <taxon>Perkinsozoa</taxon>
        <taxon>Perkinsea</taxon>
        <taxon>Perkinsida</taxon>
        <taxon>Perkinsidae</taxon>
        <taxon>Perkinsus</taxon>
    </lineage>
</organism>
<dbReference type="OMA" id="WHRIAPC"/>
<dbReference type="InterPro" id="IPR011990">
    <property type="entry name" value="TPR-like_helical_dom_sf"/>
</dbReference>
<gene>
    <name evidence="6" type="ORF">Pmar_PMAR025136</name>
</gene>
<sequence>MAVTISADSDDPHILLADAVCVELKDPSDFDRKLENMWDVYDTLIKLPPSRETEPYKYYYKGRELLDAASKAARELIAASDRVEVEWHLMAIDLAMGRNLYWCEEVQRAEIRFMRALKLGLLAPQRKEKKYIFAIVDCLQQLGNIWLERGDWTKAMNFLVRAAYIHVTAVGVKRGDDAQWDNSDSATLEKLKTLTVYGLARAYGGLGMVASASRACSMTLSRQLEHNVDPLEEEKDAPFNYREWARNAIGLADYYIGRGEFWTAEYLMHAARVISVEWPEKLGEVKSDEFLAEIWRDIGRFYRTRLEISKFHAKLNADECLALWRCNAEVKENDEVTEGVLGLHWECLGDDLASRAVEWDSQQGFPETVSVNDGALLLDERSAVAERIVENGDDDKMLTIRLAEGLVVETAISFPSIHSSIEKAMQVHNKAFLEAHEGVMDHEKHLTFCAKDYATARELFKIGQYFDQQALTVFVLEGYASDHIQTVQELARLHEALEFWEVDQGRVKALLKRRVRLLEPILKEINPMVYVQFDRQLSFEIAEIYRRLAEGLLEKDEENRAVAAASKPLLATTALLAKADWGAIRTLPPVLWHRIAPCPLALDTDQVRRYILKSVKNFTHFIDSFYPPATREGTVSGSHQNAKERLDDAVVQHVISAREQTARLLSKDPSPNASERLRSLLAALSHYEWVKAYASHHQQQILKLPEESQEAIRLTIQMAGLLPIQIARLKRQCLTHVRST</sequence>
<name>C5LQJ1_PERM5</name>
<dbReference type="GO" id="GO:0005856">
    <property type="term" value="C:cytoskeleton"/>
    <property type="evidence" value="ECO:0007669"/>
    <property type="project" value="UniProtKB-SubCell"/>
</dbReference>
<dbReference type="PANTHER" id="PTHR46321">
    <property type="entry name" value="KIF1-BINDING PROTEIN"/>
    <property type="match status" value="1"/>
</dbReference>
<dbReference type="InterPro" id="IPR022083">
    <property type="entry name" value="KBP"/>
</dbReference>
<dbReference type="Pfam" id="PF12309">
    <property type="entry name" value="KBP_C"/>
    <property type="match status" value="2"/>
</dbReference>